<dbReference type="GO" id="GO:0008195">
    <property type="term" value="F:phosphatidate phosphatase activity"/>
    <property type="evidence" value="ECO:0007669"/>
    <property type="project" value="InterPro"/>
</dbReference>
<dbReference type="EMBL" id="CACVAY010000071">
    <property type="protein sequence ID" value="CAA6815018.1"/>
    <property type="molecule type" value="Genomic_DNA"/>
</dbReference>
<name>A0A6S6TJI9_9GAMM</name>
<dbReference type="InterPro" id="IPR019236">
    <property type="entry name" value="APP1_cat"/>
</dbReference>
<proteinExistence type="predicted"/>
<reference evidence="2" key="1">
    <citation type="submission" date="2020-01" db="EMBL/GenBank/DDBJ databases">
        <authorList>
            <person name="Meier V. D."/>
            <person name="Meier V D."/>
        </authorList>
    </citation>
    <scope>NUCLEOTIDE SEQUENCE</scope>
    <source>
        <strain evidence="2">HLG_WM_MAG_07</strain>
    </source>
</reference>
<evidence type="ECO:0000313" key="2">
    <source>
        <dbReference type="EMBL" id="CAA6815018.1"/>
    </source>
</evidence>
<dbReference type="Pfam" id="PF09949">
    <property type="entry name" value="APP1_cat"/>
    <property type="match status" value="1"/>
</dbReference>
<dbReference type="AlphaFoldDB" id="A0A6S6TJI9"/>
<evidence type="ECO:0000259" key="1">
    <source>
        <dbReference type="Pfam" id="PF09949"/>
    </source>
</evidence>
<gene>
    <name evidence="2" type="ORF">HELGO_WM4395</name>
</gene>
<sequence>MMFLRNIFRRLFAVLFFVPSWFLYGSSLKKDEEILFFPTNAKLLSDEQWEVSVHAWIYEMEKGTVSRDIGRKLIGEILEFVDVTEAQTQSALFKERIKWFLVDNERNKVINMGVDGQSQQSPRSVANGHIKFSTQVTAKDQVGTWIDIPVNMPAADKRSFAAETQLIPRRGTSVISDIDDTVKISEVMNKKALIQHVFFKDYETTEGMPAFYAELAEQGYYFHYISASPWQLYPSLKPFMEQHYPKGAYSLRHFRVTDSSFIAFMRSSMNYKIKAISNIIQRYPEHRFILIGDSGEKDPEVYAQIYRKFPNNIKKILIRKVAGSALSDARKEHIFEGIPEHRWQFFDTPNMLEAF</sequence>
<dbReference type="PANTHER" id="PTHR28208">
    <property type="entry name" value="PHOSPHATIDATE PHOSPHATASE APP1"/>
    <property type="match status" value="1"/>
</dbReference>
<organism evidence="2">
    <name type="scientific">uncultured Thiotrichaceae bacterium</name>
    <dbReference type="NCBI Taxonomy" id="298394"/>
    <lineage>
        <taxon>Bacteria</taxon>
        <taxon>Pseudomonadati</taxon>
        <taxon>Pseudomonadota</taxon>
        <taxon>Gammaproteobacteria</taxon>
        <taxon>Thiotrichales</taxon>
        <taxon>Thiotrichaceae</taxon>
        <taxon>environmental samples</taxon>
    </lineage>
</organism>
<dbReference type="InterPro" id="IPR052935">
    <property type="entry name" value="Mg2+_PAP"/>
</dbReference>
<accession>A0A6S6TJI9</accession>
<feature type="domain" description="Phosphatidate phosphatase APP1 catalytic" evidence="1">
    <location>
        <begin position="173"/>
        <end position="320"/>
    </location>
</feature>
<protein>
    <recommendedName>
        <fullName evidence="1">Phosphatidate phosphatase APP1 catalytic domain-containing protein</fullName>
    </recommendedName>
</protein>
<dbReference type="PANTHER" id="PTHR28208:SF1">
    <property type="entry name" value="FILAMENT ORGANIZATION PROTEIN APP1-LIKE, PUTATIVE (AFU_ORTHOLOGUE AFUA_1G06650)-RELATED"/>
    <property type="match status" value="1"/>
</dbReference>